<accession>A0A433T939</accession>
<evidence type="ECO:0000313" key="2">
    <source>
        <dbReference type="EMBL" id="RUS78056.1"/>
    </source>
</evidence>
<dbReference type="AlphaFoldDB" id="A0A433T939"/>
<dbReference type="OrthoDB" id="9428907at2759"/>
<protein>
    <recommendedName>
        <fullName evidence="4">Sarcoplasmic reticulum histidine-rich calcium-binding protein</fullName>
    </recommendedName>
</protein>
<dbReference type="PANTHER" id="PTHR15054:SF3">
    <property type="entry name" value="SARCOPLASMIC RETICULUM HISTIDINE-RICH CALCIUM-BINDING PROTEIN"/>
    <property type="match status" value="1"/>
</dbReference>
<dbReference type="InterPro" id="IPR017900">
    <property type="entry name" value="4Fe4S_Fe_S_CS"/>
</dbReference>
<proteinExistence type="predicted"/>
<dbReference type="InterPro" id="IPR015666">
    <property type="entry name" value="HRC"/>
</dbReference>
<dbReference type="EMBL" id="RQTK01000536">
    <property type="protein sequence ID" value="RUS78056.1"/>
    <property type="molecule type" value="Genomic_DNA"/>
</dbReference>
<reference evidence="2 3" key="1">
    <citation type="submission" date="2019-01" db="EMBL/GenBank/DDBJ databases">
        <title>A draft genome assembly of the solar-powered sea slug Elysia chlorotica.</title>
        <authorList>
            <person name="Cai H."/>
            <person name="Li Q."/>
            <person name="Fang X."/>
            <person name="Li J."/>
            <person name="Curtis N.E."/>
            <person name="Altenburger A."/>
            <person name="Shibata T."/>
            <person name="Feng M."/>
            <person name="Maeda T."/>
            <person name="Schwartz J.A."/>
            <person name="Shigenobu S."/>
            <person name="Lundholm N."/>
            <person name="Nishiyama T."/>
            <person name="Yang H."/>
            <person name="Hasebe M."/>
            <person name="Li S."/>
            <person name="Pierce S.K."/>
            <person name="Wang J."/>
        </authorList>
    </citation>
    <scope>NUCLEOTIDE SEQUENCE [LARGE SCALE GENOMIC DNA]</scope>
    <source>
        <strain evidence="2">EC2010</strain>
        <tissue evidence="2">Whole organism of an adult</tissue>
    </source>
</reference>
<name>A0A433T939_ELYCH</name>
<dbReference type="PROSITE" id="PS00198">
    <property type="entry name" value="4FE4S_FER_1"/>
    <property type="match status" value="1"/>
</dbReference>
<dbReference type="PANTHER" id="PTHR15054">
    <property type="entry name" value="HISTIDINE-RICH CALCIUM-BINDING PROTEIN-RELATED"/>
    <property type="match status" value="1"/>
</dbReference>
<dbReference type="GO" id="GO:0005509">
    <property type="term" value="F:calcium ion binding"/>
    <property type="evidence" value="ECO:0007669"/>
    <property type="project" value="InterPro"/>
</dbReference>
<evidence type="ECO:0000313" key="3">
    <source>
        <dbReference type="Proteomes" id="UP000271974"/>
    </source>
</evidence>
<feature type="signal peptide" evidence="1">
    <location>
        <begin position="1"/>
        <end position="23"/>
    </location>
</feature>
<feature type="chain" id="PRO_5019128751" description="Sarcoplasmic reticulum histidine-rich calcium-binding protein" evidence="1">
    <location>
        <begin position="24"/>
        <end position="149"/>
    </location>
</feature>
<sequence length="149" mass="16763">MKLSVLLSLSLVMMALFVMRGHCAQSEEEEEIDTVTVEDTENDESVDPEKVEYAKGSICQYCSYCKFCKLCDQDCPCTRSKTQPNCDMCKYCKFCYLCSAFCDTVCSAGGILDRVSASIVNSLPSFNKEEVDGDIDAVKYWIDKKKDEL</sequence>
<dbReference type="Proteomes" id="UP000271974">
    <property type="component" value="Unassembled WGS sequence"/>
</dbReference>
<keyword evidence="3" id="KW-1185">Reference proteome</keyword>
<gene>
    <name evidence="2" type="ORF">EGW08_014195</name>
</gene>
<comment type="caution">
    <text evidence="2">The sequence shown here is derived from an EMBL/GenBank/DDBJ whole genome shotgun (WGS) entry which is preliminary data.</text>
</comment>
<evidence type="ECO:0008006" key="4">
    <source>
        <dbReference type="Google" id="ProtNLM"/>
    </source>
</evidence>
<evidence type="ECO:0000256" key="1">
    <source>
        <dbReference type="SAM" id="SignalP"/>
    </source>
</evidence>
<keyword evidence="1" id="KW-0732">Signal</keyword>
<dbReference type="STRING" id="188477.A0A433T939"/>
<organism evidence="2 3">
    <name type="scientific">Elysia chlorotica</name>
    <name type="common">Eastern emerald elysia</name>
    <name type="synonym">Sea slug</name>
    <dbReference type="NCBI Taxonomy" id="188477"/>
    <lineage>
        <taxon>Eukaryota</taxon>
        <taxon>Metazoa</taxon>
        <taxon>Spiralia</taxon>
        <taxon>Lophotrochozoa</taxon>
        <taxon>Mollusca</taxon>
        <taxon>Gastropoda</taxon>
        <taxon>Heterobranchia</taxon>
        <taxon>Euthyneura</taxon>
        <taxon>Panpulmonata</taxon>
        <taxon>Sacoglossa</taxon>
        <taxon>Placobranchoidea</taxon>
        <taxon>Plakobranchidae</taxon>
        <taxon>Elysia</taxon>
    </lineage>
</organism>